<dbReference type="InParanoid" id="M1DZ28"/>
<organism evidence="2 3">
    <name type="scientific">Solanum tuberosum</name>
    <name type="common">Potato</name>
    <dbReference type="NCBI Taxonomy" id="4113"/>
    <lineage>
        <taxon>Eukaryota</taxon>
        <taxon>Viridiplantae</taxon>
        <taxon>Streptophyta</taxon>
        <taxon>Embryophyta</taxon>
        <taxon>Tracheophyta</taxon>
        <taxon>Spermatophyta</taxon>
        <taxon>Magnoliopsida</taxon>
        <taxon>eudicotyledons</taxon>
        <taxon>Gunneridae</taxon>
        <taxon>Pentapetalae</taxon>
        <taxon>asterids</taxon>
        <taxon>lamiids</taxon>
        <taxon>Solanales</taxon>
        <taxon>Solanaceae</taxon>
        <taxon>Solanoideae</taxon>
        <taxon>Solaneae</taxon>
        <taxon>Solanum</taxon>
    </lineage>
</organism>
<reference evidence="3" key="1">
    <citation type="journal article" date="2011" name="Nature">
        <title>Genome sequence and analysis of the tuber crop potato.</title>
        <authorList>
            <consortium name="The Potato Genome Sequencing Consortium"/>
        </authorList>
    </citation>
    <scope>NUCLEOTIDE SEQUENCE [LARGE SCALE GENOMIC DNA]</scope>
    <source>
        <strain evidence="3">cv. DM1-3 516 R44</strain>
    </source>
</reference>
<feature type="compositionally biased region" description="Basic residues" evidence="1">
    <location>
        <begin position="21"/>
        <end position="31"/>
    </location>
</feature>
<dbReference type="Gramene" id="PGSC0003DMT400096710">
    <property type="protein sequence ID" value="PGSC0003DMT400096710"/>
    <property type="gene ID" value="PGSC0003DMG400046281"/>
</dbReference>
<dbReference type="PANTHER" id="PTHR33180:SF31">
    <property type="entry name" value="POLYPROTEIN PROTEIN"/>
    <property type="match status" value="1"/>
</dbReference>
<feature type="region of interest" description="Disordered" evidence="1">
    <location>
        <begin position="1"/>
        <end position="46"/>
    </location>
</feature>
<dbReference type="Proteomes" id="UP000011115">
    <property type="component" value="Unassembled WGS sequence"/>
</dbReference>
<dbReference type="EnsemblPlants" id="PGSC0003DMT400096710">
    <property type="protein sequence ID" value="PGSC0003DMT400096710"/>
    <property type="gene ID" value="PGSC0003DMG400046281"/>
</dbReference>
<dbReference type="PaxDb" id="4113-PGSC0003DMT400096710"/>
<sequence length="192" mass="21593">MARGGSRGPLDNVHPSLVKPSKAKASSRKLPRSVVNTTSRGDARGLGGNGLAKWPCKLCHQVTFTTTFTIRGHDHWPQPYVPKWVREFYDAYAKTLPKKRKGTVWKTIDEVEVRSKMVQCHANEINTILCTPNNNADEYKIQMTKTLDAPKGWLAPLISDESFPFWMDESAKIEKKDLNIWQDIGLGLSATI</sequence>
<name>M1DZ28_SOLTU</name>
<dbReference type="PANTHER" id="PTHR33180">
    <property type="entry name" value="PHOTOSYSTEM II CP43 REACTION CENTER PROTEIN"/>
    <property type="match status" value="1"/>
</dbReference>
<evidence type="ECO:0000313" key="2">
    <source>
        <dbReference type="EnsemblPlants" id="PGSC0003DMT400096710"/>
    </source>
</evidence>
<accession>M1DZ28</accession>
<protein>
    <submittedName>
        <fullName evidence="2">Uncharacterized protein</fullName>
    </submittedName>
</protein>
<dbReference type="HOGENOM" id="CLU_1417391_0_0_1"/>
<proteinExistence type="predicted"/>
<keyword evidence="3" id="KW-1185">Reference proteome</keyword>
<evidence type="ECO:0000256" key="1">
    <source>
        <dbReference type="SAM" id="MobiDB-lite"/>
    </source>
</evidence>
<reference evidence="2" key="2">
    <citation type="submission" date="2015-06" db="UniProtKB">
        <authorList>
            <consortium name="EnsemblPlants"/>
        </authorList>
    </citation>
    <scope>IDENTIFICATION</scope>
    <source>
        <strain evidence="2">DM1-3 516 R44</strain>
    </source>
</reference>
<dbReference type="AlphaFoldDB" id="M1DZ28"/>
<evidence type="ECO:0000313" key="3">
    <source>
        <dbReference type="Proteomes" id="UP000011115"/>
    </source>
</evidence>